<dbReference type="EMBL" id="UHFX01000003">
    <property type="protein sequence ID" value="SUO04135.1"/>
    <property type="molecule type" value="Genomic_DNA"/>
</dbReference>
<accession>A0A380LLP0</accession>
<evidence type="ECO:0000256" key="12">
    <source>
        <dbReference type="ARBA" id="ARBA00023204"/>
    </source>
</evidence>
<dbReference type="GO" id="GO:0034039">
    <property type="term" value="F:8-oxo-7,8-dihydroguanine DNA N-glycosylase activity"/>
    <property type="evidence" value="ECO:0007669"/>
    <property type="project" value="TreeGrafter"/>
</dbReference>
<keyword evidence="7" id="KW-0479">Metal-binding</keyword>
<evidence type="ECO:0000256" key="9">
    <source>
        <dbReference type="ARBA" id="ARBA00022801"/>
    </source>
</evidence>
<dbReference type="EC" id="3.2.2.31" evidence="4 14"/>
<dbReference type="GO" id="GO:0000701">
    <property type="term" value="F:purine-specific mismatch base pair DNA N-glycosylase activity"/>
    <property type="evidence" value="ECO:0007669"/>
    <property type="project" value="UniProtKB-EC"/>
</dbReference>
<dbReference type="CDD" id="cd03431">
    <property type="entry name" value="NUDIX_DNA_Glycosylase_C-MutY"/>
    <property type="match status" value="1"/>
</dbReference>
<evidence type="ECO:0000256" key="13">
    <source>
        <dbReference type="ARBA" id="ARBA00023295"/>
    </source>
</evidence>
<keyword evidence="6" id="KW-0004">4Fe-4S</keyword>
<keyword evidence="13 14" id="KW-0326">Glycosidase</keyword>
<evidence type="ECO:0000313" key="16">
    <source>
        <dbReference type="EMBL" id="SUO04135.1"/>
    </source>
</evidence>
<dbReference type="SMART" id="SM00525">
    <property type="entry name" value="FES"/>
    <property type="match status" value="1"/>
</dbReference>
<dbReference type="InterPro" id="IPR003651">
    <property type="entry name" value="Endonuclease3_FeS-loop_motif"/>
</dbReference>
<comment type="catalytic activity">
    <reaction evidence="1 14">
        <text>Hydrolyzes free adenine bases from 7,8-dihydro-8-oxoguanine:adenine mismatched double-stranded DNA, leaving an apurinic site.</text>
        <dbReference type="EC" id="3.2.2.31"/>
    </reaction>
</comment>
<dbReference type="GO" id="GO:0051539">
    <property type="term" value="F:4 iron, 4 sulfur cluster binding"/>
    <property type="evidence" value="ECO:0007669"/>
    <property type="project" value="UniProtKB-UniRule"/>
</dbReference>
<evidence type="ECO:0000256" key="10">
    <source>
        <dbReference type="ARBA" id="ARBA00023004"/>
    </source>
</evidence>
<dbReference type="AlphaFoldDB" id="A0A380LLP0"/>
<evidence type="ECO:0000256" key="6">
    <source>
        <dbReference type="ARBA" id="ARBA00022485"/>
    </source>
</evidence>
<dbReference type="Pfam" id="PF14815">
    <property type="entry name" value="NUDIX_4"/>
    <property type="match status" value="1"/>
</dbReference>
<dbReference type="InterPro" id="IPR005760">
    <property type="entry name" value="A/G_AdeGlyc_MutY"/>
</dbReference>
<comment type="cofactor">
    <cofactor evidence="14">
        <name>[4Fe-4S] cluster</name>
        <dbReference type="ChEBI" id="CHEBI:49883"/>
    </cofactor>
    <text evidence="14">Binds 1 [4Fe-4S] cluster.</text>
</comment>
<dbReference type="GO" id="GO:0046872">
    <property type="term" value="F:metal ion binding"/>
    <property type="evidence" value="ECO:0007669"/>
    <property type="project" value="UniProtKB-UniRule"/>
</dbReference>
<dbReference type="InterPro" id="IPR004035">
    <property type="entry name" value="Endouclease-III_FeS-bd_BS"/>
</dbReference>
<dbReference type="InterPro" id="IPR015797">
    <property type="entry name" value="NUDIX_hydrolase-like_dom_sf"/>
</dbReference>
<evidence type="ECO:0000256" key="5">
    <source>
        <dbReference type="ARBA" id="ARBA00022023"/>
    </source>
</evidence>
<dbReference type="GO" id="GO:0006284">
    <property type="term" value="P:base-excision repair"/>
    <property type="evidence" value="ECO:0007669"/>
    <property type="project" value="UniProtKB-UniRule"/>
</dbReference>
<keyword evidence="10 14" id="KW-0408">Iron</keyword>
<dbReference type="FunFam" id="1.10.340.30:FF:000002">
    <property type="entry name" value="Adenine DNA glycosylase"/>
    <property type="match status" value="1"/>
</dbReference>
<dbReference type="Proteomes" id="UP000255523">
    <property type="component" value="Unassembled WGS sequence"/>
</dbReference>
<dbReference type="InterPro" id="IPR044298">
    <property type="entry name" value="MIG/MutY"/>
</dbReference>
<dbReference type="InterPro" id="IPR004036">
    <property type="entry name" value="Endonuclease-III-like_CS2"/>
</dbReference>
<dbReference type="PROSITE" id="PS01155">
    <property type="entry name" value="ENDONUCLEASE_III_2"/>
    <property type="match status" value="1"/>
</dbReference>
<dbReference type="GO" id="GO:0032357">
    <property type="term" value="F:oxidized purine DNA binding"/>
    <property type="evidence" value="ECO:0007669"/>
    <property type="project" value="TreeGrafter"/>
</dbReference>
<protein>
    <recommendedName>
        <fullName evidence="5 14">Adenine DNA glycosylase</fullName>
        <ecNumber evidence="4 14">3.2.2.31</ecNumber>
    </recommendedName>
</protein>
<keyword evidence="12" id="KW-0234">DNA repair</keyword>
<evidence type="ECO:0000313" key="17">
    <source>
        <dbReference type="Proteomes" id="UP000255523"/>
    </source>
</evidence>
<evidence type="ECO:0000256" key="2">
    <source>
        <dbReference type="ARBA" id="ARBA00002933"/>
    </source>
</evidence>
<dbReference type="RefSeq" id="WP_022790417.1">
    <property type="nucleotide sequence ID" value="NZ_UHFX01000003.1"/>
</dbReference>
<evidence type="ECO:0000259" key="15">
    <source>
        <dbReference type="SMART" id="SM00478"/>
    </source>
</evidence>
<dbReference type="SUPFAM" id="SSF55811">
    <property type="entry name" value="Nudix"/>
    <property type="match status" value="1"/>
</dbReference>
<dbReference type="InterPro" id="IPR003265">
    <property type="entry name" value="HhH-GPD_domain"/>
</dbReference>
<evidence type="ECO:0000256" key="1">
    <source>
        <dbReference type="ARBA" id="ARBA00000843"/>
    </source>
</evidence>
<keyword evidence="17" id="KW-1185">Reference proteome</keyword>
<dbReference type="InterPro" id="IPR011257">
    <property type="entry name" value="DNA_glycosylase"/>
</dbReference>
<dbReference type="InterPro" id="IPR023170">
    <property type="entry name" value="HhH_base_excis_C"/>
</dbReference>
<evidence type="ECO:0000256" key="3">
    <source>
        <dbReference type="ARBA" id="ARBA00008343"/>
    </source>
</evidence>
<dbReference type="InterPro" id="IPR029119">
    <property type="entry name" value="MutY_C"/>
</dbReference>
<sequence>MFQKDLLKWYDKNARPLIFREKKEAYSIWISEIMAQQTRIEAMLPYYRRFIEKYPDIQSLSQADDDDLTKLWQGLGYYNRVRNMKKCAIECMDCYQGSLPKTKAELKKLPGIGDYTAGAIASIAYDEKVSAVDGNVIRVFSRLYNITEDVKQTKVKKKIEQLVEASLADPVSSYNQALMELGALVCIPKNPRCAACPIQKDCKAYLEGDPSKLPMQPKKKERRKEDKIYYVLVCKDRIHLVQRPKTGLLSGLYGFDEQKPEHIVNQMELKEHIHVFSHVEWIMKGYLCEVDSMTENFYTIDQIHEQFSIPSAFLPFLKQTERYIKENKICQKL</sequence>
<keyword evidence="9 16" id="KW-0378">Hydrolase</keyword>
<dbReference type="NCBIfam" id="TIGR01084">
    <property type="entry name" value="mutY"/>
    <property type="match status" value="1"/>
</dbReference>
<dbReference type="PANTHER" id="PTHR42944:SF1">
    <property type="entry name" value="ADENINE DNA GLYCOSYLASE"/>
    <property type="match status" value="1"/>
</dbReference>
<comment type="similarity">
    <text evidence="3 14">Belongs to the Nth/MutY family.</text>
</comment>
<comment type="function">
    <text evidence="2">Adenine glycosylase active on G-A mispairs. MutY also corrects error-prone DNA synthesis past GO lesions which are due to the oxidatively damaged form of guanine: 7,8-dihydro-8-oxoguanine (8-oxo-dGTP).</text>
</comment>
<dbReference type="OrthoDB" id="9802365at2"/>
<feature type="domain" description="HhH-GPD" evidence="15">
    <location>
        <begin position="34"/>
        <end position="184"/>
    </location>
</feature>
<gene>
    <name evidence="16" type="primary">mutY</name>
    <name evidence="16" type="ORF">NCTC11087_01029</name>
</gene>
<dbReference type="GO" id="GO:0006298">
    <property type="term" value="P:mismatch repair"/>
    <property type="evidence" value="ECO:0007669"/>
    <property type="project" value="TreeGrafter"/>
</dbReference>
<dbReference type="GeneID" id="77461998"/>
<dbReference type="Pfam" id="PF00730">
    <property type="entry name" value="HhH-GPD"/>
    <property type="match status" value="1"/>
</dbReference>
<evidence type="ECO:0000256" key="7">
    <source>
        <dbReference type="ARBA" id="ARBA00022723"/>
    </source>
</evidence>
<organism evidence="16 17">
    <name type="scientific">Faecalicoccus pleomorphus</name>
    <dbReference type="NCBI Taxonomy" id="1323"/>
    <lineage>
        <taxon>Bacteria</taxon>
        <taxon>Bacillati</taxon>
        <taxon>Bacillota</taxon>
        <taxon>Erysipelotrichia</taxon>
        <taxon>Erysipelotrichales</taxon>
        <taxon>Erysipelotrichaceae</taxon>
        <taxon>Faecalicoccus</taxon>
    </lineage>
</organism>
<evidence type="ECO:0000256" key="8">
    <source>
        <dbReference type="ARBA" id="ARBA00022763"/>
    </source>
</evidence>
<dbReference type="SMART" id="SM00478">
    <property type="entry name" value="ENDO3c"/>
    <property type="match status" value="1"/>
</dbReference>
<dbReference type="PANTHER" id="PTHR42944">
    <property type="entry name" value="ADENINE DNA GLYCOSYLASE"/>
    <property type="match status" value="1"/>
</dbReference>
<reference evidence="16 17" key="1">
    <citation type="submission" date="2018-06" db="EMBL/GenBank/DDBJ databases">
        <authorList>
            <consortium name="Pathogen Informatics"/>
            <person name="Doyle S."/>
        </authorList>
    </citation>
    <scope>NUCLEOTIDE SEQUENCE [LARGE SCALE GENOMIC DNA]</scope>
    <source>
        <strain evidence="16 17">NCTC11087</strain>
    </source>
</reference>
<keyword evidence="11" id="KW-0411">Iron-sulfur</keyword>
<dbReference type="InterPro" id="IPR000445">
    <property type="entry name" value="HhH_motif"/>
</dbReference>
<dbReference type="Gene3D" id="1.10.340.30">
    <property type="entry name" value="Hypothetical protein, domain 2"/>
    <property type="match status" value="1"/>
</dbReference>
<evidence type="ECO:0000256" key="4">
    <source>
        <dbReference type="ARBA" id="ARBA00012045"/>
    </source>
</evidence>
<evidence type="ECO:0000256" key="14">
    <source>
        <dbReference type="RuleBase" id="RU365096"/>
    </source>
</evidence>
<dbReference type="PROSITE" id="PS00764">
    <property type="entry name" value="ENDONUCLEASE_III_1"/>
    <property type="match status" value="1"/>
</dbReference>
<dbReference type="Gene3D" id="1.10.1670.10">
    <property type="entry name" value="Helix-hairpin-Helix base-excision DNA repair enzymes (C-terminal)"/>
    <property type="match status" value="1"/>
</dbReference>
<dbReference type="GO" id="GO:0035485">
    <property type="term" value="F:adenine/guanine mispair binding"/>
    <property type="evidence" value="ECO:0007669"/>
    <property type="project" value="TreeGrafter"/>
</dbReference>
<dbReference type="CDD" id="cd00056">
    <property type="entry name" value="ENDO3c"/>
    <property type="match status" value="1"/>
</dbReference>
<name>A0A380LLP0_9FIRM</name>
<evidence type="ECO:0000256" key="11">
    <source>
        <dbReference type="ARBA" id="ARBA00023014"/>
    </source>
</evidence>
<proteinExistence type="inferred from homology"/>
<keyword evidence="8 14" id="KW-0227">DNA damage</keyword>
<dbReference type="SUPFAM" id="SSF48150">
    <property type="entry name" value="DNA-glycosylase"/>
    <property type="match status" value="1"/>
</dbReference>
<dbReference type="Pfam" id="PF00633">
    <property type="entry name" value="HHH"/>
    <property type="match status" value="1"/>
</dbReference>